<dbReference type="AlphaFoldDB" id="A0A395UXJ2"/>
<dbReference type="PANTHER" id="PTHR22916">
    <property type="entry name" value="GLYCOSYLTRANSFERASE"/>
    <property type="match status" value="1"/>
</dbReference>
<dbReference type="Gene3D" id="3.90.550.10">
    <property type="entry name" value="Spore Coat Polysaccharide Biosynthesis Protein SpsA, Chain A"/>
    <property type="match status" value="1"/>
</dbReference>
<keyword evidence="1" id="KW-0328">Glycosyltransferase</keyword>
<sequence>MNIMKLSIIVPVYNRENYIESCLKTLLQIQSDEIEIIIVDDGSIDNSLDLCRGYEKIDKRINVYHKENGGVSSARNYGINHASGEYLMFVDSDDMICVETISDFMKKKWDKDIYLFDYYTDNGELSYCKRDLPKEQENENFLLHAFLMLKNNMIWNNIYKTSVVKTNNILYKESIKMGEDLLFNLEYANYASNYEYITQPLYKYNVETVGSALKLTRLSYIHDYTQIYDYLLTYYSEKKFEKYKDVVYFMNGIFMNLAGADYDLKHPFIEEFEKSQLYTDISKESLRSKKLKLKQWFIVRHIYRNRLMKEFVKKLFI</sequence>
<dbReference type="Pfam" id="PF00535">
    <property type="entry name" value="Glycos_transf_2"/>
    <property type="match status" value="1"/>
</dbReference>
<feature type="domain" description="Glycosyltransferase 2-like" evidence="3">
    <location>
        <begin position="7"/>
        <end position="130"/>
    </location>
</feature>
<dbReference type="CDD" id="cd00761">
    <property type="entry name" value="Glyco_tranf_GTA_type"/>
    <property type="match status" value="1"/>
</dbReference>
<proteinExistence type="predicted"/>
<name>A0A395UXJ2_9FIRM</name>
<evidence type="ECO:0000313" key="5">
    <source>
        <dbReference type="Proteomes" id="UP000266066"/>
    </source>
</evidence>
<dbReference type="EMBL" id="QRUJ01000010">
    <property type="protein sequence ID" value="RGR53849.1"/>
    <property type="molecule type" value="Genomic_DNA"/>
</dbReference>
<evidence type="ECO:0000313" key="4">
    <source>
        <dbReference type="EMBL" id="RGR53849.1"/>
    </source>
</evidence>
<dbReference type="SUPFAM" id="SSF53448">
    <property type="entry name" value="Nucleotide-diphospho-sugar transferases"/>
    <property type="match status" value="1"/>
</dbReference>
<reference evidence="4 5" key="1">
    <citation type="submission" date="2018-08" db="EMBL/GenBank/DDBJ databases">
        <title>A genome reference for cultivated species of the human gut microbiota.</title>
        <authorList>
            <person name="Zou Y."/>
            <person name="Xue W."/>
            <person name="Luo G."/>
        </authorList>
    </citation>
    <scope>NUCLEOTIDE SEQUENCE [LARGE SCALE GENOMIC DNA]</scope>
    <source>
        <strain evidence="4 5">AF25-15</strain>
    </source>
</reference>
<evidence type="ECO:0000256" key="2">
    <source>
        <dbReference type="ARBA" id="ARBA00022679"/>
    </source>
</evidence>
<evidence type="ECO:0000256" key="1">
    <source>
        <dbReference type="ARBA" id="ARBA00022676"/>
    </source>
</evidence>
<comment type="caution">
    <text evidence="4">The sequence shown here is derived from an EMBL/GenBank/DDBJ whole genome shotgun (WGS) entry which is preliminary data.</text>
</comment>
<dbReference type="InterPro" id="IPR029044">
    <property type="entry name" value="Nucleotide-diphossugar_trans"/>
</dbReference>
<dbReference type="InterPro" id="IPR001173">
    <property type="entry name" value="Glyco_trans_2-like"/>
</dbReference>
<organism evidence="4 5">
    <name type="scientific">Agathobacter rectalis</name>
    <dbReference type="NCBI Taxonomy" id="39491"/>
    <lineage>
        <taxon>Bacteria</taxon>
        <taxon>Bacillati</taxon>
        <taxon>Bacillota</taxon>
        <taxon>Clostridia</taxon>
        <taxon>Lachnospirales</taxon>
        <taxon>Lachnospiraceae</taxon>
        <taxon>Agathobacter</taxon>
    </lineage>
</organism>
<gene>
    <name evidence="4" type="ORF">DWY38_10190</name>
</gene>
<protein>
    <submittedName>
        <fullName evidence="4">Glycosyltransferase</fullName>
    </submittedName>
</protein>
<keyword evidence="2 4" id="KW-0808">Transferase</keyword>
<evidence type="ECO:0000259" key="3">
    <source>
        <dbReference type="Pfam" id="PF00535"/>
    </source>
</evidence>
<dbReference type="GO" id="GO:0016757">
    <property type="term" value="F:glycosyltransferase activity"/>
    <property type="evidence" value="ECO:0007669"/>
    <property type="project" value="UniProtKB-KW"/>
</dbReference>
<dbReference type="RefSeq" id="WP_118392332.1">
    <property type="nucleotide sequence ID" value="NZ_QRUJ01000010.1"/>
</dbReference>
<accession>A0A395UXJ2</accession>
<dbReference type="Proteomes" id="UP000266066">
    <property type="component" value="Unassembled WGS sequence"/>
</dbReference>
<dbReference type="PANTHER" id="PTHR22916:SF51">
    <property type="entry name" value="GLYCOSYLTRANSFERASE EPSH-RELATED"/>
    <property type="match status" value="1"/>
</dbReference>